<comment type="caution">
    <text evidence="1">The sequence shown here is derived from an EMBL/GenBank/DDBJ whole genome shotgun (WGS) entry which is preliminary data.</text>
</comment>
<dbReference type="Proteomes" id="UP000193685">
    <property type="component" value="Unassembled WGS sequence"/>
</dbReference>
<dbReference type="AlphaFoldDB" id="A0A1Y2FKK2"/>
<evidence type="ECO:0000313" key="2">
    <source>
        <dbReference type="Proteomes" id="UP000193685"/>
    </source>
</evidence>
<gene>
    <name evidence="1" type="ORF">BCR37DRAFT_378550</name>
</gene>
<dbReference type="EMBL" id="MCFI01000006">
    <property type="protein sequence ID" value="ORY84512.1"/>
    <property type="molecule type" value="Genomic_DNA"/>
</dbReference>
<organism evidence="1 2">
    <name type="scientific">Protomyces lactucae-debilis</name>
    <dbReference type="NCBI Taxonomy" id="2754530"/>
    <lineage>
        <taxon>Eukaryota</taxon>
        <taxon>Fungi</taxon>
        <taxon>Dikarya</taxon>
        <taxon>Ascomycota</taxon>
        <taxon>Taphrinomycotina</taxon>
        <taxon>Taphrinomycetes</taxon>
        <taxon>Taphrinales</taxon>
        <taxon>Protomycetaceae</taxon>
        <taxon>Protomyces</taxon>
    </lineage>
</organism>
<reference evidence="1 2" key="1">
    <citation type="submission" date="2016-07" db="EMBL/GenBank/DDBJ databases">
        <title>Pervasive Adenine N6-methylation of Active Genes in Fungi.</title>
        <authorList>
            <consortium name="DOE Joint Genome Institute"/>
            <person name="Mondo S.J."/>
            <person name="Dannebaum R.O."/>
            <person name="Kuo R.C."/>
            <person name="Labutti K."/>
            <person name="Haridas S."/>
            <person name="Kuo A."/>
            <person name="Salamov A."/>
            <person name="Ahrendt S.R."/>
            <person name="Lipzen A."/>
            <person name="Sullivan W."/>
            <person name="Andreopoulos W.B."/>
            <person name="Clum A."/>
            <person name="Lindquist E."/>
            <person name="Daum C."/>
            <person name="Ramamoorthy G.K."/>
            <person name="Gryganskyi A."/>
            <person name="Culley D."/>
            <person name="Magnuson J.K."/>
            <person name="James T.Y."/>
            <person name="O'Malley M.A."/>
            <person name="Stajich J.E."/>
            <person name="Spatafora J.W."/>
            <person name="Visel A."/>
            <person name="Grigoriev I.V."/>
        </authorList>
    </citation>
    <scope>NUCLEOTIDE SEQUENCE [LARGE SCALE GENOMIC DNA]</scope>
    <source>
        <strain evidence="1 2">12-1054</strain>
    </source>
</reference>
<name>A0A1Y2FKK2_PROLT</name>
<dbReference type="RefSeq" id="XP_040726530.1">
    <property type="nucleotide sequence ID" value="XM_040869065.1"/>
</dbReference>
<keyword evidence="2" id="KW-1185">Reference proteome</keyword>
<proteinExistence type="predicted"/>
<protein>
    <submittedName>
        <fullName evidence="1">Uncharacterized protein</fullName>
    </submittedName>
</protein>
<accession>A0A1Y2FKK2</accession>
<dbReference type="GeneID" id="63785664"/>
<evidence type="ECO:0000313" key="1">
    <source>
        <dbReference type="EMBL" id="ORY84512.1"/>
    </source>
</evidence>
<sequence>MGHWKCRGTTLGGSAGTSPVECPGAKGRKEGGVGVCLVSTPVCVFCCSLAFKLLPPWAGRNFSNHGRDSAFNLQRQLKPRKQPCRAGQMMSYRYLCTPLRCCYLTLSSMARPCYLAILKS</sequence>